<dbReference type="STRING" id="871741.SAMN05192570_0908"/>
<keyword evidence="3" id="KW-1185">Reference proteome</keyword>
<accession>A0A1I6P7M8</accession>
<protein>
    <submittedName>
        <fullName evidence="2">Uncharacterized protein</fullName>
    </submittedName>
</protein>
<feature type="region of interest" description="Disordered" evidence="1">
    <location>
        <begin position="207"/>
        <end position="256"/>
    </location>
</feature>
<dbReference type="Proteomes" id="UP000198788">
    <property type="component" value="Unassembled WGS sequence"/>
</dbReference>
<evidence type="ECO:0000313" key="3">
    <source>
        <dbReference type="Proteomes" id="UP000198788"/>
    </source>
</evidence>
<dbReference type="EMBL" id="FOZV01000001">
    <property type="protein sequence ID" value="SFS36193.1"/>
    <property type="molecule type" value="Genomic_DNA"/>
</dbReference>
<name>A0A1I6P7M8_9CAUL</name>
<evidence type="ECO:0000256" key="1">
    <source>
        <dbReference type="SAM" id="MobiDB-lite"/>
    </source>
</evidence>
<dbReference type="AlphaFoldDB" id="A0A1I6P7M8"/>
<evidence type="ECO:0000313" key="2">
    <source>
        <dbReference type="EMBL" id="SFS36193.1"/>
    </source>
</evidence>
<gene>
    <name evidence="2" type="ORF">SAMN05192570_0908</name>
</gene>
<organism evidence="2 3">
    <name type="scientific">Brevundimonas viscosa</name>
    <dbReference type="NCBI Taxonomy" id="871741"/>
    <lineage>
        <taxon>Bacteria</taxon>
        <taxon>Pseudomonadati</taxon>
        <taxon>Pseudomonadota</taxon>
        <taxon>Alphaproteobacteria</taxon>
        <taxon>Caulobacterales</taxon>
        <taxon>Caulobacteraceae</taxon>
        <taxon>Brevundimonas</taxon>
    </lineage>
</organism>
<sequence>MGGHGFSRPHPYSCRGRSAAVRASFEASLISAASNKPASMRSWVRVTVMARNSAAASSGSAPIRRSCSHLPLEEVSEAGRARFRDFSADRIRQGLVVGQDPAHGPDRAVVPGGAHMPQGGFCIGGQGGSGLRLGGKGFKRFPERRLAPVENRTPHALRAAELVVNGLARYTRPAGDRSQGGPCAARNIDRRLKNDVVLVPVDRSALSTQGGASADQLAARGPGRSARRGSRATAELKIPGSHPTPSAKSVGHHQAGGIDPLVASISQDLSMRQMHPLHTDADVP</sequence>
<reference evidence="3" key="1">
    <citation type="submission" date="2016-10" db="EMBL/GenBank/DDBJ databases">
        <authorList>
            <person name="Varghese N."/>
            <person name="Submissions S."/>
        </authorList>
    </citation>
    <scope>NUCLEOTIDE SEQUENCE [LARGE SCALE GENOMIC DNA]</scope>
    <source>
        <strain evidence="3">CGMCC 1.10683</strain>
    </source>
</reference>
<proteinExistence type="predicted"/>